<dbReference type="Pfam" id="PF00063">
    <property type="entry name" value="Myosin_head"/>
    <property type="match status" value="1"/>
</dbReference>
<dbReference type="GO" id="GO:0016459">
    <property type="term" value="C:myosin complex"/>
    <property type="evidence" value="ECO:0007669"/>
    <property type="project" value="UniProtKB-KW"/>
</dbReference>
<evidence type="ECO:0000256" key="6">
    <source>
        <dbReference type="PROSITE-ProRule" id="PRU00782"/>
    </source>
</evidence>
<dbReference type="Gene3D" id="1.20.5.4820">
    <property type="match status" value="1"/>
</dbReference>
<feature type="region of interest" description="Actin-binding" evidence="6">
    <location>
        <begin position="834"/>
        <end position="856"/>
    </location>
</feature>
<dbReference type="Proteomes" id="UP001165065">
    <property type="component" value="Unassembled WGS sequence"/>
</dbReference>
<dbReference type="EMBL" id="BRYA01000311">
    <property type="protein sequence ID" value="GMI46776.1"/>
    <property type="molecule type" value="Genomic_DNA"/>
</dbReference>
<evidence type="ECO:0000256" key="5">
    <source>
        <dbReference type="ARBA" id="ARBA00023203"/>
    </source>
</evidence>
<evidence type="ECO:0000259" key="10">
    <source>
        <dbReference type="PROSITE" id="PS51456"/>
    </source>
</evidence>
<keyword evidence="3 6" id="KW-0518">Myosin</keyword>
<name>A0A9W7GL63_9STRA</name>
<dbReference type="GO" id="GO:0007015">
    <property type="term" value="P:actin filament organization"/>
    <property type="evidence" value="ECO:0007669"/>
    <property type="project" value="TreeGrafter"/>
</dbReference>
<dbReference type="SUPFAM" id="SSF51045">
    <property type="entry name" value="WW domain"/>
    <property type="match status" value="1"/>
</dbReference>
<dbReference type="Pfam" id="PF00784">
    <property type="entry name" value="MyTH4"/>
    <property type="match status" value="1"/>
</dbReference>
<dbReference type="PROSITE" id="PS50096">
    <property type="entry name" value="IQ"/>
    <property type="match status" value="1"/>
</dbReference>
<feature type="region of interest" description="Disordered" evidence="7">
    <location>
        <begin position="120"/>
        <end position="190"/>
    </location>
</feature>
<evidence type="ECO:0000256" key="4">
    <source>
        <dbReference type="ARBA" id="ARBA00023175"/>
    </source>
</evidence>
<dbReference type="InterPro" id="IPR038185">
    <property type="entry name" value="MyTH4_dom_sf"/>
</dbReference>
<dbReference type="Gene3D" id="1.10.10.820">
    <property type="match status" value="1"/>
</dbReference>
<dbReference type="PANTHER" id="PTHR13140:SF706">
    <property type="entry name" value="DILUTE CLASS UNCONVENTIONAL MYOSIN, ISOFORM C"/>
    <property type="match status" value="1"/>
</dbReference>
<comment type="similarity">
    <text evidence="6">Belongs to the TRAFAC class myosin-kinesin ATPase superfamily. Myosin family.</text>
</comment>
<feature type="domain" description="Myosin motor" evidence="10">
    <location>
        <begin position="290"/>
        <end position="959"/>
    </location>
</feature>
<dbReference type="OrthoDB" id="6108017at2759"/>
<feature type="compositionally biased region" description="Pro residues" evidence="7">
    <location>
        <begin position="139"/>
        <end position="157"/>
    </location>
</feature>
<feature type="domain" description="MyTH4" evidence="9">
    <location>
        <begin position="1222"/>
        <end position="1372"/>
    </location>
</feature>
<dbReference type="InterPro" id="IPR025640">
    <property type="entry name" value="GYF_2"/>
</dbReference>
<dbReference type="InterPro" id="IPR036020">
    <property type="entry name" value="WW_dom_sf"/>
</dbReference>
<dbReference type="GO" id="GO:0051015">
    <property type="term" value="F:actin filament binding"/>
    <property type="evidence" value="ECO:0007669"/>
    <property type="project" value="TreeGrafter"/>
</dbReference>
<dbReference type="InterPro" id="IPR001609">
    <property type="entry name" value="Myosin_head_motor_dom-like"/>
</dbReference>
<dbReference type="SUPFAM" id="SSF52540">
    <property type="entry name" value="P-loop containing nucleoside triphosphate hydrolases"/>
    <property type="match status" value="1"/>
</dbReference>
<evidence type="ECO:0000313" key="12">
    <source>
        <dbReference type="Proteomes" id="UP001165065"/>
    </source>
</evidence>
<dbReference type="InterPro" id="IPR027417">
    <property type="entry name" value="P-loop_NTPase"/>
</dbReference>
<dbReference type="Gene3D" id="3.40.850.10">
    <property type="entry name" value="Kinesin motor domain"/>
    <property type="match status" value="1"/>
</dbReference>
<dbReference type="GO" id="GO:0016020">
    <property type="term" value="C:membrane"/>
    <property type="evidence" value="ECO:0007669"/>
    <property type="project" value="TreeGrafter"/>
</dbReference>
<evidence type="ECO:0000256" key="7">
    <source>
        <dbReference type="SAM" id="MobiDB-lite"/>
    </source>
</evidence>
<organism evidence="11 12">
    <name type="scientific">Triparma columacea</name>
    <dbReference type="NCBI Taxonomy" id="722753"/>
    <lineage>
        <taxon>Eukaryota</taxon>
        <taxon>Sar</taxon>
        <taxon>Stramenopiles</taxon>
        <taxon>Ochrophyta</taxon>
        <taxon>Bolidophyceae</taxon>
        <taxon>Parmales</taxon>
        <taxon>Triparmaceae</taxon>
        <taxon>Triparma</taxon>
    </lineage>
</organism>
<gene>
    <name evidence="11" type="ORF">TrCOL_g2002</name>
</gene>
<protein>
    <submittedName>
        <fullName evidence="11">Uncharacterized protein</fullName>
    </submittedName>
</protein>
<dbReference type="GO" id="GO:0000146">
    <property type="term" value="F:microfilament motor activity"/>
    <property type="evidence" value="ECO:0007669"/>
    <property type="project" value="TreeGrafter"/>
</dbReference>
<evidence type="ECO:0000256" key="3">
    <source>
        <dbReference type="ARBA" id="ARBA00023123"/>
    </source>
</evidence>
<keyword evidence="12" id="KW-1185">Reference proteome</keyword>
<dbReference type="PROSITE" id="PS51016">
    <property type="entry name" value="MYTH4"/>
    <property type="match status" value="1"/>
</dbReference>
<keyword evidence="1 6" id="KW-0547">Nucleotide-binding</keyword>
<evidence type="ECO:0000259" key="9">
    <source>
        <dbReference type="PROSITE" id="PS51016"/>
    </source>
</evidence>
<dbReference type="FunFam" id="1.10.10.820:FF:000001">
    <property type="entry name" value="Myosin heavy chain"/>
    <property type="match status" value="1"/>
</dbReference>
<evidence type="ECO:0000259" key="8">
    <source>
        <dbReference type="PROSITE" id="PS50020"/>
    </source>
</evidence>
<evidence type="ECO:0000256" key="1">
    <source>
        <dbReference type="ARBA" id="ARBA00022741"/>
    </source>
</evidence>
<dbReference type="Gene3D" id="1.25.40.530">
    <property type="entry name" value="MyTH4 domain"/>
    <property type="match status" value="1"/>
</dbReference>
<keyword evidence="4 6" id="KW-0505">Motor protein</keyword>
<evidence type="ECO:0000256" key="2">
    <source>
        <dbReference type="ARBA" id="ARBA00022840"/>
    </source>
</evidence>
<keyword evidence="2 6" id="KW-0067">ATP-binding</keyword>
<dbReference type="Gene3D" id="1.20.58.530">
    <property type="match status" value="1"/>
</dbReference>
<dbReference type="InterPro" id="IPR000857">
    <property type="entry name" value="MyTH4_dom"/>
</dbReference>
<dbReference type="PROSITE" id="PS50020">
    <property type="entry name" value="WW_DOMAIN_2"/>
    <property type="match status" value="1"/>
</dbReference>
<comment type="caution">
    <text evidence="11">The sequence shown here is derived from an EMBL/GenBank/DDBJ whole genome shotgun (WGS) entry which is preliminary data.</text>
</comment>
<dbReference type="GO" id="GO:0005737">
    <property type="term" value="C:cytoplasm"/>
    <property type="evidence" value="ECO:0007669"/>
    <property type="project" value="TreeGrafter"/>
</dbReference>
<dbReference type="SMART" id="SM00139">
    <property type="entry name" value="MyTH4"/>
    <property type="match status" value="1"/>
</dbReference>
<sequence>MKPSFLSELSSKVGPKAGTMGFKTQQNGGGEGYGRVVSARLSRAPSGVGGAAKEDSPNSGNKWQDIEFFYMTVDDEQIGPATIKEMRTKWKAGELAADCFYWYEGMNGWEALESNAPLLKQVNPPAPPPKKKGGGGAAAPPPPPSKEDTPPPPPPRAAAPAAPDFASYAQQRPSSSTFAPPAAADPAHKPRRRILEKGWMEKLTADLVPYYYNTATGALQWEKPAELMSSSNTGNAANSGWFWVPSEEEGYVAARSMGGKQYQTKAGESFTYSAPRGVTLDPLNPASLSMLHNDLVLLEDLCEGMVLHNLRERYLKDQIYCGVGSILIAINPFKRLPLYTPDIIEKYNKRGNKVLAPHPFDVADKAYKTLLEVEKNQSILVSGESGAGKTETTKQCLMFLAEVAGSKANIEQRVLSVNPILEAFGNAKTLRNDNSSRFGRFSEIILDPEKRIAGAQIQSYLLEKSRVGYQQQGERNYHIFYQLCKSDWAEHYQLGGPENYGYLANSGCTDVKGIDDYREFQDVVESMDQLGFTQDEKHSIFSIISGIIQLGNVTFSAANINGADASTIDDMGSAYAVASQFGVDSMELHHALTHRTLEIIGQEPIAVPLRVEQAAENRDALAKYVYEKLFNWLVKRINESLAPSCGKSNFIGILDIFGFEIFEQNSFEQLCINFCNEKLQQLFNEDTFKNEEQVYKSEGVDFLPIQFIDNQPVVDLIEMRGGIFTILDDVVKGPGKPEQKDAKFGTLLDSKFASNNCFIASNMHRGVHYSAFSINHYAGSVCYNISKFVDKNKDSLYSDLYDMMGKSSDGFIKQQFSSAQGGRRTLANEFKSQLKELMNELRSTQSHYIRCIKANSQKRPRIFEGGSCLEQLKCAGVFEAVTIRKNGYPFRYTFERFVERYKCVLATEEGWQPLQSTDLRDQCYEILTATKQAFEQMQWGNTMILFRADEYRILELCRALSTDRVSSKIQAKARGRLTRRYLKLVQAARPRLQEAERTRDLATLESALQYVNEVLGQFAVFSISAPIAEWARCKELVVVIRESARLEPELETWLYSDLGDDNNFEMLFKTIKSAREIASKHPTPKFDELYAMAVEQFEGWREYRLSNRLAEVMKTVERDEMGEIYAECKRLEYTSPSLDEIEKLMGVSESELLKMQYKKANENGNAQRAVEKEIELKELVLDQFAMNFVFDKCGMLRDPIDYANAKVFSLHRDDHAAGMLLFSKSAILTSLTRIEDGADVKDSVNVFKCILGYAGDQRITYPEAAAIKVLEVGMKGDEWVRAEIFAQLMKQLTSNPNAYSRDKLWELFMLCLLHFSPSDGMENFVQIFLRENAPARVKDGMVRQCHVIVYEEQAQAVPGVHMIGSMLKQHGF</sequence>
<feature type="binding site" evidence="6">
    <location>
        <begin position="383"/>
        <end position="390"/>
    </location>
    <ligand>
        <name>ATP</name>
        <dbReference type="ChEBI" id="CHEBI:30616"/>
    </ligand>
</feature>
<dbReference type="PRINTS" id="PR00193">
    <property type="entry name" value="MYOSINHEAVY"/>
</dbReference>
<dbReference type="GO" id="GO:0005524">
    <property type="term" value="F:ATP binding"/>
    <property type="evidence" value="ECO:0007669"/>
    <property type="project" value="UniProtKB-UniRule"/>
</dbReference>
<dbReference type="PROSITE" id="PS51456">
    <property type="entry name" value="MYOSIN_MOTOR"/>
    <property type="match status" value="1"/>
</dbReference>
<dbReference type="Gene3D" id="2.20.70.10">
    <property type="match status" value="1"/>
</dbReference>
<reference evidence="12" key="1">
    <citation type="journal article" date="2023" name="Commun. Biol.">
        <title>Genome analysis of Parmales, the sister group of diatoms, reveals the evolutionary specialization of diatoms from phago-mixotrophs to photoautotrophs.</title>
        <authorList>
            <person name="Ban H."/>
            <person name="Sato S."/>
            <person name="Yoshikawa S."/>
            <person name="Yamada K."/>
            <person name="Nakamura Y."/>
            <person name="Ichinomiya M."/>
            <person name="Sato N."/>
            <person name="Blanc-Mathieu R."/>
            <person name="Endo H."/>
            <person name="Kuwata A."/>
            <person name="Ogata H."/>
        </authorList>
    </citation>
    <scope>NUCLEOTIDE SEQUENCE [LARGE SCALE GENOMIC DNA]</scope>
</reference>
<accession>A0A9W7GL63</accession>
<dbReference type="Pfam" id="PF14237">
    <property type="entry name" value="GYF_2"/>
    <property type="match status" value="1"/>
</dbReference>
<dbReference type="CDD" id="cd00201">
    <property type="entry name" value="WW"/>
    <property type="match status" value="1"/>
</dbReference>
<dbReference type="InterPro" id="IPR036961">
    <property type="entry name" value="Kinesin_motor_dom_sf"/>
</dbReference>
<dbReference type="SMART" id="SM00456">
    <property type="entry name" value="WW"/>
    <property type="match status" value="1"/>
</dbReference>
<feature type="domain" description="WW" evidence="8">
    <location>
        <begin position="193"/>
        <end position="226"/>
    </location>
</feature>
<proteinExistence type="inferred from homology"/>
<feature type="region of interest" description="Disordered" evidence="7">
    <location>
        <begin position="1"/>
        <end position="61"/>
    </location>
</feature>
<dbReference type="Gene3D" id="1.20.120.720">
    <property type="entry name" value="Myosin VI head, motor domain, U50 subdomain"/>
    <property type="match status" value="1"/>
</dbReference>
<feature type="compositionally biased region" description="Low complexity" evidence="7">
    <location>
        <begin position="172"/>
        <end position="185"/>
    </location>
</feature>
<keyword evidence="5 6" id="KW-0009">Actin-binding</keyword>
<dbReference type="InterPro" id="IPR001202">
    <property type="entry name" value="WW_dom"/>
</dbReference>
<dbReference type="PANTHER" id="PTHR13140">
    <property type="entry name" value="MYOSIN"/>
    <property type="match status" value="1"/>
</dbReference>
<dbReference type="SMART" id="SM00242">
    <property type="entry name" value="MYSc"/>
    <property type="match status" value="1"/>
</dbReference>
<evidence type="ECO:0000313" key="11">
    <source>
        <dbReference type="EMBL" id="GMI46776.1"/>
    </source>
</evidence>